<organism evidence="2 3">
    <name type="scientific">Pseudarthrobacter niigatensis</name>
    <dbReference type="NCBI Taxonomy" id="369935"/>
    <lineage>
        <taxon>Bacteria</taxon>
        <taxon>Bacillati</taxon>
        <taxon>Actinomycetota</taxon>
        <taxon>Actinomycetes</taxon>
        <taxon>Micrococcales</taxon>
        <taxon>Micrococcaceae</taxon>
        <taxon>Pseudarthrobacter</taxon>
    </lineage>
</organism>
<gene>
    <name evidence="2" type="ORF">J2T23_003345</name>
</gene>
<comment type="caution">
    <text evidence="2">The sequence shown here is derived from an EMBL/GenBank/DDBJ whole genome shotgun (WGS) entry which is preliminary data.</text>
</comment>
<accession>A0AAJ1WEL0</accession>
<feature type="region of interest" description="Disordered" evidence="1">
    <location>
        <begin position="1"/>
        <end position="22"/>
    </location>
</feature>
<dbReference type="AlphaFoldDB" id="A0AAJ1WEL0"/>
<proteinExistence type="predicted"/>
<keyword evidence="3" id="KW-1185">Reference proteome</keyword>
<dbReference type="SUPFAM" id="SSF55961">
    <property type="entry name" value="Bet v1-like"/>
    <property type="match status" value="1"/>
</dbReference>
<evidence type="ECO:0000313" key="3">
    <source>
        <dbReference type="Proteomes" id="UP001239267"/>
    </source>
</evidence>
<sequence length="245" mass="26009">MGGTAAGLGVRSGPQSGPGPQRRRLRGFLAAAVATGLSTHGLLPRVLRTWGATGPEKTAPLPGDELIPDADDVWTMAVTVAARPGQVWPWLVQMGVDRAGLYSYTWVENGLLRLGVSNAERVHPEWQDLKVGDIIAFTPGGYPGGRRGPRVVDLAQDRHLVLDSSPGAPPGTVTGTWQFVLHDAGPSGTRLLLRTLTGPGRPLGLRVTDFLLRPGYLVMDRAMLLGVKKRAEGGALRNPSPSTLL</sequence>
<evidence type="ECO:0000256" key="1">
    <source>
        <dbReference type="SAM" id="MobiDB-lite"/>
    </source>
</evidence>
<dbReference type="Proteomes" id="UP001239267">
    <property type="component" value="Unassembled WGS sequence"/>
</dbReference>
<dbReference type="EMBL" id="JAUSTB010000013">
    <property type="protein sequence ID" value="MDQ0147434.1"/>
    <property type="molecule type" value="Genomic_DNA"/>
</dbReference>
<protein>
    <submittedName>
        <fullName evidence="2">Uncharacterized protein</fullName>
    </submittedName>
</protein>
<name>A0AAJ1WEL0_9MICC</name>
<dbReference type="RefSeq" id="WP_307361767.1">
    <property type="nucleotide sequence ID" value="NZ_JAUSTB010000013.1"/>
</dbReference>
<reference evidence="2 3" key="1">
    <citation type="submission" date="2023-07" db="EMBL/GenBank/DDBJ databases">
        <title>Sorghum-associated microbial communities from plants grown in Nebraska, USA.</title>
        <authorList>
            <person name="Schachtman D."/>
        </authorList>
    </citation>
    <scope>NUCLEOTIDE SEQUENCE [LARGE SCALE GENOMIC DNA]</scope>
    <source>
        <strain evidence="2 3">DS1001</strain>
    </source>
</reference>
<evidence type="ECO:0000313" key="2">
    <source>
        <dbReference type="EMBL" id="MDQ0147434.1"/>
    </source>
</evidence>